<dbReference type="Pfam" id="PF00107">
    <property type="entry name" value="ADH_zinc_N"/>
    <property type="match status" value="1"/>
</dbReference>
<evidence type="ECO:0000256" key="2">
    <source>
        <dbReference type="ARBA" id="ARBA00008072"/>
    </source>
</evidence>
<organism evidence="10 11">
    <name type="scientific">Nocardia donostiensis</name>
    <dbReference type="NCBI Taxonomy" id="1538463"/>
    <lineage>
        <taxon>Bacteria</taxon>
        <taxon>Bacillati</taxon>
        <taxon>Actinomycetota</taxon>
        <taxon>Actinomycetes</taxon>
        <taxon>Mycobacteriales</taxon>
        <taxon>Nocardiaceae</taxon>
        <taxon>Nocardia</taxon>
    </lineage>
</organism>
<dbReference type="Gene3D" id="3.90.180.10">
    <property type="entry name" value="Medium-chain alcohol dehydrogenases, catalytic domain"/>
    <property type="match status" value="1"/>
</dbReference>
<dbReference type="SUPFAM" id="SSF51735">
    <property type="entry name" value="NAD(P)-binding Rossmann-fold domains"/>
    <property type="match status" value="1"/>
</dbReference>
<evidence type="ECO:0000256" key="6">
    <source>
        <dbReference type="ARBA" id="ARBA00023027"/>
    </source>
</evidence>
<dbReference type="InterPro" id="IPR013149">
    <property type="entry name" value="ADH-like_C"/>
</dbReference>
<dbReference type="FunFam" id="3.40.50.720:FF:000003">
    <property type="entry name" value="S-(hydroxymethyl)glutathione dehydrogenase"/>
    <property type="match status" value="1"/>
</dbReference>
<dbReference type="GO" id="GO:0005829">
    <property type="term" value="C:cytosol"/>
    <property type="evidence" value="ECO:0007669"/>
    <property type="project" value="TreeGrafter"/>
</dbReference>
<evidence type="ECO:0000256" key="4">
    <source>
        <dbReference type="ARBA" id="ARBA00022833"/>
    </source>
</evidence>
<evidence type="ECO:0000256" key="1">
    <source>
        <dbReference type="ARBA" id="ARBA00001947"/>
    </source>
</evidence>
<feature type="domain" description="Alcohol dehydrogenase-like N-terminal" evidence="9">
    <location>
        <begin position="27"/>
        <end position="154"/>
    </location>
</feature>
<dbReference type="EMBL" id="MUMY01000012">
    <property type="protein sequence ID" value="ONM48013.1"/>
    <property type="molecule type" value="Genomic_DNA"/>
</dbReference>
<dbReference type="InterPro" id="IPR036291">
    <property type="entry name" value="NAD(P)-bd_dom_sf"/>
</dbReference>
<dbReference type="RefSeq" id="WP_077117718.1">
    <property type="nucleotide sequence ID" value="NZ_LOKT01000016.1"/>
</dbReference>
<evidence type="ECO:0000256" key="3">
    <source>
        <dbReference type="ARBA" id="ARBA00022723"/>
    </source>
</evidence>
<dbReference type="GO" id="GO:0051903">
    <property type="term" value="F:S-(hydroxymethyl)glutathione dehydrogenase [NAD(P)+] activity"/>
    <property type="evidence" value="ECO:0007669"/>
    <property type="project" value="TreeGrafter"/>
</dbReference>
<comment type="caution">
    <text evidence="10">The sequence shown here is derived from an EMBL/GenBank/DDBJ whole genome shotgun (WGS) entry which is preliminary data.</text>
</comment>
<dbReference type="CDD" id="cd08278">
    <property type="entry name" value="benzyl_alcohol_DH"/>
    <property type="match status" value="1"/>
</dbReference>
<dbReference type="Pfam" id="PF08240">
    <property type="entry name" value="ADH_N"/>
    <property type="match status" value="1"/>
</dbReference>
<evidence type="ECO:0000259" key="9">
    <source>
        <dbReference type="Pfam" id="PF08240"/>
    </source>
</evidence>
<reference evidence="10 11" key="1">
    <citation type="journal article" date="2016" name="Antonie Van Leeuwenhoek">
        <title>Nocardia donostiensis sp. nov., isolated from human respiratory specimens.</title>
        <authorList>
            <person name="Ercibengoa M."/>
            <person name="Bell M."/>
            <person name="Marimon J.M."/>
            <person name="Humrighouse B."/>
            <person name="Klenk H.P."/>
            <person name="Potter G."/>
            <person name="Perez-Trallero E."/>
        </authorList>
    </citation>
    <scope>NUCLEOTIDE SEQUENCE [LARGE SCALE GENOMIC DNA]</scope>
    <source>
        <strain evidence="10 11">X1655</strain>
    </source>
</reference>
<dbReference type="GO" id="GO:0046294">
    <property type="term" value="P:formaldehyde catabolic process"/>
    <property type="evidence" value="ECO:0007669"/>
    <property type="project" value="TreeGrafter"/>
</dbReference>
<evidence type="ECO:0000256" key="7">
    <source>
        <dbReference type="RuleBase" id="RU361277"/>
    </source>
</evidence>
<dbReference type="PANTHER" id="PTHR43880">
    <property type="entry name" value="ALCOHOL DEHYDROGENASE"/>
    <property type="match status" value="1"/>
</dbReference>
<dbReference type="GO" id="GO:0008270">
    <property type="term" value="F:zinc ion binding"/>
    <property type="evidence" value="ECO:0007669"/>
    <property type="project" value="InterPro"/>
</dbReference>
<dbReference type="InterPro" id="IPR002328">
    <property type="entry name" value="ADH_Zn_CS"/>
</dbReference>
<dbReference type="STRING" id="1538463.B0T36_21125"/>
<dbReference type="Proteomes" id="UP000188836">
    <property type="component" value="Unassembled WGS sequence"/>
</dbReference>
<dbReference type="PANTHER" id="PTHR43880:SF12">
    <property type="entry name" value="ALCOHOL DEHYDROGENASE CLASS-3"/>
    <property type="match status" value="1"/>
</dbReference>
<keyword evidence="6" id="KW-0520">NAD</keyword>
<feature type="domain" description="Alcohol dehydrogenase-like C-terminal" evidence="8">
    <location>
        <begin position="197"/>
        <end position="323"/>
    </location>
</feature>
<keyword evidence="3 7" id="KW-0479">Metal-binding</keyword>
<sequence>MKTTAAILHSAASPLVVEDVDIAAIAAHEVLVEMAGVGICHTDLGVIAAPAEGQTPIVLGHEGSGIVREVGSAVTALAPGDHVVLTYSFCGRCDNCTRGIPQHCRDFMGMNMTGARLDGTTPLRKDGAPILGSWFGQSSWARHAVVTERNAIKVDNDLPLEILGPLGCGIQTGAGAVLNTLEPRPGSSIAIFAVGSVGLAALLAARVAGCETIIAVDIQQSRLEQARALGATHTVNSAERDAVEAIRDITGGTGAEYTVDCIGLPSVVRSALESLQTPGVCATVGFQGIPNEITIDHGQLLFGKSLIGVIEGDSIPSEFIPLMISLYREGRFPFDKMIQTFAFEEINKAIDAAHHGEVTKAVLTFDH</sequence>
<dbReference type="SUPFAM" id="SSF50129">
    <property type="entry name" value="GroES-like"/>
    <property type="match status" value="1"/>
</dbReference>
<dbReference type="InterPro" id="IPR013154">
    <property type="entry name" value="ADH-like_N"/>
</dbReference>
<dbReference type="Gene3D" id="3.40.50.720">
    <property type="entry name" value="NAD(P)-binding Rossmann-like Domain"/>
    <property type="match status" value="1"/>
</dbReference>
<keyword evidence="4 7" id="KW-0862">Zinc</keyword>
<comment type="cofactor">
    <cofactor evidence="1 7">
        <name>Zn(2+)</name>
        <dbReference type="ChEBI" id="CHEBI:29105"/>
    </cofactor>
</comment>
<protein>
    <submittedName>
        <fullName evidence="10">Alcohol dehydrogenase</fullName>
    </submittedName>
</protein>
<keyword evidence="11" id="KW-1185">Reference proteome</keyword>
<dbReference type="PROSITE" id="PS00059">
    <property type="entry name" value="ADH_ZINC"/>
    <property type="match status" value="1"/>
</dbReference>
<keyword evidence="5" id="KW-0560">Oxidoreductase</keyword>
<proteinExistence type="inferred from homology"/>
<evidence type="ECO:0000313" key="11">
    <source>
        <dbReference type="Proteomes" id="UP000188836"/>
    </source>
</evidence>
<evidence type="ECO:0000259" key="8">
    <source>
        <dbReference type="Pfam" id="PF00107"/>
    </source>
</evidence>
<accession>A0A1W0BGT8</accession>
<dbReference type="AlphaFoldDB" id="A0A1W0BGT8"/>
<gene>
    <name evidence="10" type="ORF">B0T46_15490</name>
</gene>
<comment type="similarity">
    <text evidence="2 7">Belongs to the zinc-containing alcohol dehydrogenase family.</text>
</comment>
<dbReference type="InterPro" id="IPR011032">
    <property type="entry name" value="GroES-like_sf"/>
</dbReference>
<evidence type="ECO:0000313" key="10">
    <source>
        <dbReference type="EMBL" id="ONM48013.1"/>
    </source>
</evidence>
<name>A0A1W0BGT8_9NOCA</name>
<evidence type="ECO:0000256" key="5">
    <source>
        <dbReference type="ARBA" id="ARBA00023002"/>
    </source>
</evidence>